<feature type="repeat" description="PPR" evidence="5">
    <location>
        <begin position="692"/>
        <end position="726"/>
    </location>
</feature>
<feature type="compositionally biased region" description="Polar residues" evidence="6">
    <location>
        <begin position="878"/>
        <end position="910"/>
    </location>
</feature>
<sequence length="1005" mass="113944">MPRVRAPNACLIASVDAPVLPFLAPRVFAESPVRSRGRPDDGKNDGMQKEKEKEKEKRTIPMKGPRPGNAQITCQISRPLFCEQRRQDGFAAGLLPTSSQRWKDCDRSSFVNRLYIDISSFARQHARSYATTASADRSLERNIGASQRRSRKPRSIYKPSPLVKYGPIMASVRRKALAIEQARLSNHISRLPPGLSIHGRNSRGQYRSLRRRVSNLLRWDSVHLDLSRPSAKGRKRPGRTAAFAALDRAIYPFLGKYTRKIVIKHHARCVRLSQALFPLATKVGSHQVWTKWVQFDRSTRKAYALRLLVYLLDRKPGRALRFIQVLANDPLLRGRKTEIIADALGHLSKVHAQGLYGIKRRWGMNPESHKRLFVPAFVHIFEKSLAGRPDFCSQDLLYNLVQLAETDDLKKIFDCFVRHRTHLGFDTLLHYASAFGEAGEVPYALRCLDQLKLRHNTVAWDIVVQRERLRWTCATILRKSMSQAQDFHQTPLVVAALVRLGIKMDILLYNVVIHNAMEAGDYATAFKVYNTLEDNGLKPDKYTFSILLHGCTLQNDPATFRDFAQYCASVAKETQDPWLATDYLYYTYVRHQADTDTDHTSALLWQAYSSLFSVTPLVLFMNHGSDVSRPASNSQSSDVGITPPPVALYIMLQMEIRRALASSNQRVLNFYQKFKSVVEERNNLAFQALAQNATIWNAFLLAFCQKQQFASAAQLMQDMINGPVGPNVYSWNILMQAFFKTEQVQAAERVFEIMRHRGIDPDQFTYGVMLRGYAKAQLVERIGETMQHVETEQELSPDLIRALASVVNRRRLMLALEKSRLEKEARAQEKADREAEEERIRWQLADVESSSPTPHRGHTKETLSQDEGLRTFHEDELQNSTNPLSNPPQSITASKPIPQEQSSGNGSTLPAPSVPPNLQDPEVQYKMLKEQLGLSRAVGSSSSSPGSTPNQAVSPFGANMVFKSVLEKNEKKDEDGVVQQVPRFKVRRVATDHALWNIKHRKGDE</sequence>
<evidence type="ECO:0000256" key="1">
    <source>
        <dbReference type="ARBA" id="ARBA00006192"/>
    </source>
</evidence>
<organism evidence="7 8">
    <name type="scientific">Decorospora gaudefroyi</name>
    <dbReference type="NCBI Taxonomy" id="184978"/>
    <lineage>
        <taxon>Eukaryota</taxon>
        <taxon>Fungi</taxon>
        <taxon>Dikarya</taxon>
        <taxon>Ascomycota</taxon>
        <taxon>Pezizomycotina</taxon>
        <taxon>Dothideomycetes</taxon>
        <taxon>Pleosporomycetidae</taxon>
        <taxon>Pleosporales</taxon>
        <taxon>Pleosporineae</taxon>
        <taxon>Pleosporaceae</taxon>
        <taxon>Decorospora</taxon>
    </lineage>
</organism>
<protein>
    <recommendedName>
        <fullName evidence="9">Pentacotripeptide-repeat region of PRORP domain-containing protein</fullName>
    </recommendedName>
</protein>
<dbReference type="EMBL" id="ML975246">
    <property type="protein sequence ID" value="KAF1839265.1"/>
    <property type="molecule type" value="Genomic_DNA"/>
</dbReference>
<evidence type="ECO:0000313" key="8">
    <source>
        <dbReference type="Proteomes" id="UP000800040"/>
    </source>
</evidence>
<evidence type="ECO:0000256" key="6">
    <source>
        <dbReference type="SAM" id="MobiDB-lite"/>
    </source>
</evidence>
<keyword evidence="2" id="KW-0677">Repeat</keyword>
<comment type="similarity">
    <text evidence="1">Belongs to the CCM1 family.</text>
</comment>
<feature type="region of interest" description="Disordered" evidence="6">
    <location>
        <begin position="31"/>
        <end position="70"/>
    </location>
</feature>
<evidence type="ECO:0000256" key="3">
    <source>
        <dbReference type="ARBA" id="ARBA00044493"/>
    </source>
</evidence>
<accession>A0A6A5KLE0</accession>
<dbReference type="PANTHER" id="PTHR47447">
    <property type="entry name" value="OS03G0856100 PROTEIN"/>
    <property type="match status" value="1"/>
</dbReference>
<dbReference type="InterPro" id="IPR011990">
    <property type="entry name" value="TPR-like_helical_dom_sf"/>
</dbReference>
<name>A0A6A5KLE0_9PLEO</name>
<evidence type="ECO:0000256" key="2">
    <source>
        <dbReference type="ARBA" id="ARBA00022737"/>
    </source>
</evidence>
<dbReference type="Gene3D" id="1.25.40.10">
    <property type="entry name" value="Tetratricopeptide repeat domain"/>
    <property type="match status" value="2"/>
</dbReference>
<evidence type="ECO:0000256" key="4">
    <source>
        <dbReference type="ARBA" id="ARBA00044511"/>
    </source>
</evidence>
<proteinExistence type="inferred from homology"/>
<dbReference type="Proteomes" id="UP000800040">
    <property type="component" value="Unassembled WGS sequence"/>
</dbReference>
<dbReference type="OrthoDB" id="185373at2759"/>
<feature type="repeat" description="PPR" evidence="5">
    <location>
        <begin position="727"/>
        <end position="761"/>
    </location>
</feature>
<dbReference type="NCBIfam" id="TIGR00756">
    <property type="entry name" value="PPR"/>
    <property type="match status" value="2"/>
</dbReference>
<feature type="region of interest" description="Disordered" evidence="6">
    <location>
        <begin position="934"/>
        <end position="955"/>
    </location>
</feature>
<dbReference type="PANTHER" id="PTHR47447:SF17">
    <property type="entry name" value="OS12G0638900 PROTEIN"/>
    <property type="match status" value="1"/>
</dbReference>
<feature type="compositionally biased region" description="Basic and acidic residues" evidence="6">
    <location>
        <begin position="821"/>
        <end position="841"/>
    </location>
</feature>
<feature type="repeat" description="PPR" evidence="5">
    <location>
        <begin position="505"/>
        <end position="539"/>
    </location>
</feature>
<evidence type="ECO:0000256" key="5">
    <source>
        <dbReference type="PROSITE-ProRule" id="PRU00708"/>
    </source>
</evidence>
<keyword evidence="8" id="KW-1185">Reference proteome</keyword>
<gene>
    <name evidence="7" type="ORF">BDW02DRAFT_564251</name>
</gene>
<dbReference type="Pfam" id="PF13041">
    <property type="entry name" value="PPR_2"/>
    <property type="match status" value="2"/>
</dbReference>
<dbReference type="PROSITE" id="PS51375">
    <property type="entry name" value="PPR"/>
    <property type="match status" value="3"/>
</dbReference>
<feature type="compositionally biased region" description="Basic and acidic residues" evidence="6">
    <location>
        <begin position="859"/>
        <end position="876"/>
    </location>
</feature>
<feature type="region of interest" description="Disordered" evidence="6">
    <location>
        <begin position="821"/>
        <end position="919"/>
    </location>
</feature>
<comment type="function">
    <text evidence="3">Regulates mitochondrial small subunit maturation by controlling 15S rRNA 5'-end processing. Localizes to the 5' precursor of the 15S rRNA in a position that is subsequently occupied by mS47 in the mature yeast mtSSU. Uses structure and sequence-specific RNA recognition, binding to a single-stranded region of the precursor and specifically recognizing bases -6 to -1. The exchange of Ccm1 for mS47 is coupled to the irreversible removal of precursor rRNA that is accompanied by conformational changes of the mitoribosomal proteins uS5m and mS26. These conformational changes signal completion of 5'-end rRNA processing through protection of the mature 5'-end of the 15S rRNA and stabilization of mS47. The removal of the 5' precursor together with the dissociation of Ccm1 may be catalyzed by the 5'-3' exoribonuclease Pet127. Involved in the specific removal of group I introns in mitochondrial encoded transcripts.</text>
</comment>
<reference evidence="7" key="1">
    <citation type="submission" date="2020-01" db="EMBL/GenBank/DDBJ databases">
        <authorList>
            <consortium name="DOE Joint Genome Institute"/>
            <person name="Haridas S."/>
            <person name="Albert R."/>
            <person name="Binder M."/>
            <person name="Bloem J."/>
            <person name="Labutti K."/>
            <person name="Salamov A."/>
            <person name="Andreopoulos B."/>
            <person name="Baker S.E."/>
            <person name="Barry K."/>
            <person name="Bills G."/>
            <person name="Bluhm B.H."/>
            <person name="Cannon C."/>
            <person name="Castanera R."/>
            <person name="Culley D.E."/>
            <person name="Daum C."/>
            <person name="Ezra D."/>
            <person name="Gonzalez J.B."/>
            <person name="Henrissat B."/>
            <person name="Kuo A."/>
            <person name="Liang C."/>
            <person name="Lipzen A."/>
            <person name="Lutzoni F."/>
            <person name="Magnuson J."/>
            <person name="Mondo S."/>
            <person name="Nolan M."/>
            <person name="Ohm R."/>
            <person name="Pangilinan J."/>
            <person name="Park H.-J."/>
            <person name="Ramirez L."/>
            <person name="Alfaro M."/>
            <person name="Sun H."/>
            <person name="Tritt A."/>
            <person name="Yoshinaga Y."/>
            <person name="Zwiers L.-H."/>
            <person name="Turgeon B.G."/>
            <person name="Goodwin S.B."/>
            <person name="Spatafora J.W."/>
            <person name="Crous P.W."/>
            <person name="Grigoriev I.V."/>
        </authorList>
    </citation>
    <scope>NUCLEOTIDE SEQUENCE</scope>
    <source>
        <strain evidence="7">P77</strain>
    </source>
</reference>
<dbReference type="AlphaFoldDB" id="A0A6A5KLE0"/>
<evidence type="ECO:0000313" key="7">
    <source>
        <dbReference type="EMBL" id="KAF1839265.1"/>
    </source>
</evidence>
<evidence type="ECO:0008006" key="9">
    <source>
        <dbReference type="Google" id="ProtNLM"/>
    </source>
</evidence>
<dbReference type="InterPro" id="IPR002885">
    <property type="entry name" value="PPR_rpt"/>
</dbReference>
<comment type="subunit">
    <text evidence="4">Binds to mitochondrial small subunit 15S rRNA.</text>
</comment>
<feature type="compositionally biased region" description="Basic and acidic residues" evidence="6">
    <location>
        <begin position="37"/>
        <end position="59"/>
    </location>
</feature>